<dbReference type="Proteomes" id="UP000535415">
    <property type="component" value="Unassembled WGS sequence"/>
</dbReference>
<keyword evidence="5" id="KW-1185">Reference proteome</keyword>
<sequence>MNTQISLGVSDKGLPKAREFKPSDWGELSDWLNTLGAPMTVAPIDASQLSQCVVQATEVGRLVMTQTMYGAAARIDISGSCGSPTVATTNISGHSTPKMKGQIPVMNVPGQSYVFDLSKCDHHAEVSKDSTQVHLIFSPKLLDEIALAWFGEVPDRSTWKAKTSFGSSDASWYAGLQYVMRLIEERPSPLNARTVRHIEETLSVNLLENWAKQSGVDLNAEGHRIVPQVVRLAEDYITSHADEAPTLAQIAQAANASVRSLTMNFKKFRGSTLGQFLREQRLLAAKNALLAADQEQTVCQIARSLNYTHLGEFAKIYRERFGERPSETLKRSGAPKSFPQTH</sequence>
<proteinExistence type="predicted"/>
<keyword evidence="2" id="KW-0804">Transcription</keyword>
<evidence type="ECO:0000259" key="3">
    <source>
        <dbReference type="PROSITE" id="PS01124"/>
    </source>
</evidence>
<accession>A0A7W9BNR8</accession>
<dbReference type="Pfam" id="PF12833">
    <property type="entry name" value="HTH_18"/>
    <property type="match status" value="1"/>
</dbReference>
<dbReference type="GO" id="GO:0043565">
    <property type="term" value="F:sequence-specific DNA binding"/>
    <property type="evidence" value="ECO:0007669"/>
    <property type="project" value="InterPro"/>
</dbReference>
<feature type="domain" description="HTH araC/xylS-type" evidence="3">
    <location>
        <begin position="231"/>
        <end position="331"/>
    </location>
</feature>
<organism evidence="4 5">
    <name type="scientific">Yoonia ponticola</name>
    <dbReference type="NCBI Taxonomy" id="1524255"/>
    <lineage>
        <taxon>Bacteria</taxon>
        <taxon>Pseudomonadati</taxon>
        <taxon>Pseudomonadota</taxon>
        <taxon>Alphaproteobacteria</taxon>
        <taxon>Rhodobacterales</taxon>
        <taxon>Paracoccaceae</taxon>
        <taxon>Yoonia</taxon>
    </lineage>
</organism>
<dbReference type="Gene3D" id="1.10.10.60">
    <property type="entry name" value="Homeodomain-like"/>
    <property type="match status" value="1"/>
</dbReference>
<evidence type="ECO:0000256" key="2">
    <source>
        <dbReference type="ARBA" id="ARBA00023163"/>
    </source>
</evidence>
<dbReference type="RefSeq" id="WP_183530897.1">
    <property type="nucleotide sequence ID" value="NZ_JACIJM010000013.1"/>
</dbReference>
<comment type="caution">
    <text evidence="4">The sequence shown here is derived from an EMBL/GenBank/DDBJ whole genome shotgun (WGS) entry which is preliminary data.</text>
</comment>
<dbReference type="PANTHER" id="PTHR47893:SF1">
    <property type="entry name" value="REGULATORY PROTEIN PCHR"/>
    <property type="match status" value="1"/>
</dbReference>
<dbReference type="SUPFAM" id="SSF46689">
    <property type="entry name" value="Homeodomain-like"/>
    <property type="match status" value="1"/>
</dbReference>
<name>A0A7W9BNR8_9RHOB</name>
<dbReference type="PANTHER" id="PTHR47893">
    <property type="entry name" value="REGULATORY PROTEIN PCHR"/>
    <property type="match status" value="1"/>
</dbReference>
<dbReference type="InterPro" id="IPR053142">
    <property type="entry name" value="PchR_regulatory_protein"/>
</dbReference>
<evidence type="ECO:0000256" key="1">
    <source>
        <dbReference type="ARBA" id="ARBA00023015"/>
    </source>
</evidence>
<dbReference type="SMART" id="SM00342">
    <property type="entry name" value="HTH_ARAC"/>
    <property type="match status" value="1"/>
</dbReference>
<dbReference type="AlphaFoldDB" id="A0A7W9BNR8"/>
<dbReference type="InterPro" id="IPR018060">
    <property type="entry name" value="HTH_AraC"/>
</dbReference>
<keyword evidence="4" id="KW-0238">DNA-binding</keyword>
<dbReference type="PROSITE" id="PS01124">
    <property type="entry name" value="HTH_ARAC_FAMILY_2"/>
    <property type="match status" value="1"/>
</dbReference>
<reference evidence="4 5" key="1">
    <citation type="submission" date="2020-08" db="EMBL/GenBank/DDBJ databases">
        <title>Genomic Encyclopedia of Type Strains, Phase IV (KMG-IV): sequencing the most valuable type-strain genomes for metagenomic binning, comparative biology and taxonomic classification.</title>
        <authorList>
            <person name="Goeker M."/>
        </authorList>
    </citation>
    <scope>NUCLEOTIDE SEQUENCE [LARGE SCALE GENOMIC DNA]</scope>
    <source>
        <strain evidence="4 5">DSM 101064</strain>
    </source>
</reference>
<dbReference type="EMBL" id="JACIJM010000013">
    <property type="protein sequence ID" value="MBB5723752.1"/>
    <property type="molecule type" value="Genomic_DNA"/>
</dbReference>
<evidence type="ECO:0000313" key="5">
    <source>
        <dbReference type="Proteomes" id="UP000535415"/>
    </source>
</evidence>
<protein>
    <submittedName>
        <fullName evidence="4">AraC-like DNA-binding protein</fullName>
    </submittedName>
</protein>
<evidence type="ECO:0000313" key="4">
    <source>
        <dbReference type="EMBL" id="MBB5723752.1"/>
    </source>
</evidence>
<gene>
    <name evidence="4" type="ORF">FHS72_003397</name>
</gene>
<dbReference type="InterPro" id="IPR009057">
    <property type="entry name" value="Homeodomain-like_sf"/>
</dbReference>
<keyword evidence="1" id="KW-0805">Transcription regulation</keyword>
<dbReference type="GO" id="GO:0003700">
    <property type="term" value="F:DNA-binding transcription factor activity"/>
    <property type="evidence" value="ECO:0007669"/>
    <property type="project" value="InterPro"/>
</dbReference>